<comment type="caution">
    <text evidence="13">The sequence shown here is derived from an EMBL/GenBank/DDBJ whole genome shotgun (WGS) entry which is preliminary data.</text>
</comment>
<dbReference type="InterPro" id="IPR050396">
    <property type="entry name" value="Glycosyltr_51/Transpeptidase"/>
</dbReference>
<dbReference type="Pfam" id="PF00905">
    <property type="entry name" value="Transpeptidase"/>
    <property type="match status" value="1"/>
</dbReference>
<keyword evidence="1" id="KW-0121">Carboxypeptidase</keyword>
<feature type="compositionally biased region" description="Basic and acidic residues" evidence="9">
    <location>
        <begin position="34"/>
        <end position="61"/>
    </location>
</feature>
<keyword evidence="6" id="KW-0511">Multifunctional enzyme</keyword>
<evidence type="ECO:0000313" key="14">
    <source>
        <dbReference type="Proteomes" id="UP000886725"/>
    </source>
</evidence>
<dbReference type="SUPFAM" id="SSF56601">
    <property type="entry name" value="beta-lactamase/transpeptidase-like"/>
    <property type="match status" value="1"/>
</dbReference>
<feature type="compositionally biased region" description="Low complexity" evidence="9">
    <location>
        <begin position="1"/>
        <end position="16"/>
    </location>
</feature>
<comment type="catalytic activity">
    <reaction evidence="8">
        <text>[GlcNAc-(1-&gt;4)-Mur2Ac(oyl-L-Ala-gamma-D-Glu-L-Lys-D-Ala-D-Ala)](n)-di-trans,octa-cis-undecaprenyl diphosphate + beta-D-GlcNAc-(1-&gt;4)-Mur2Ac(oyl-L-Ala-gamma-D-Glu-L-Lys-D-Ala-D-Ala)-di-trans,octa-cis-undecaprenyl diphosphate = [GlcNAc-(1-&gt;4)-Mur2Ac(oyl-L-Ala-gamma-D-Glu-L-Lys-D-Ala-D-Ala)](n+1)-di-trans,octa-cis-undecaprenyl diphosphate + di-trans,octa-cis-undecaprenyl diphosphate + H(+)</text>
        <dbReference type="Rhea" id="RHEA:23708"/>
        <dbReference type="Rhea" id="RHEA-COMP:9602"/>
        <dbReference type="Rhea" id="RHEA-COMP:9603"/>
        <dbReference type="ChEBI" id="CHEBI:15378"/>
        <dbReference type="ChEBI" id="CHEBI:58405"/>
        <dbReference type="ChEBI" id="CHEBI:60033"/>
        <dbReference type="ChEBI" id="CHEBI:78435"/>
        <dbReference type="EC" id="2.4.99.28"/>
    </reaction>
</comment>
<name>A0A9D0YY27_9FIRM</name>
<feature type="region of interest" description="Disordered" evidence="9">
    <location>
        <begin position="1"/>
        <end position="61"/>
    </location>
</feature>
<protein>
    <submittedName>
        <fullName evidence="13">Transglycosylase domain-containing protein</fullName>
    </submittedName>
</protein>
<evidence type="ECO:0000256" key="10">
    <source>
        <dbReference type="SAM" id="Phobius"/>
    </source>
</evidence>
<dbReference type="Gene3D" id="3.40.710.10">
    <property type="entry name" value="DD-peptidase/beta-lactamase superfamily"/>
    <property type="match status" value="1"/>
</dbReference>
<keyword evidence="4" id="KW-0808">Transferase</keyword>
<keyword evidence="3" id="KW-0328">Glycosyltransferase</keyword>
<keyword evidence="10" id="KW-0472">Membrane</keyword>
<evidence type="ECO:0000256" key="1">
    <source>
        <dbReference type="ARBA" id="ARBA00022645"/>
    </source>
</evidence>
<dbReference type="PANTHER" id="PTHR32282:SF29">
    <property type="entry name" value="PENICILLIN-BINDING PROTEIN 1A"/>
    <property type="match status" value="1"/>
</dbReference>
<dbReference type="InterPro" id="IPR023346">
    <property type="entry name" value="Lysozyme-like_dom_sf"/>
</dbReference>
<evidence type="ECO:0000256" key="6">
    <source>
        <dbReference type="ARBA" id="ARBA00023268"/>
    </source>
</evidence>
<dbReference type="InterPro" id="IPR001460">
    <property type="entry name" value="PCN-bd_Tpept"/>
</dbReference>
<dbReference type="Proteomes" id="UP000886725">
    <property type="component" value="Unassembled WGS sequence"/>
</dbReference>
<comment type="catalytic activity">
    <reaction evidence="7">
        <text>Preferential cleavage: (Ac)2-L-Lys-D-Ala-|-D-Ala. Also transpeptidation of peptidyl-alanyl moieties that are N-acyl substituents of D-alanine.</text>
        <dbReference type="EC" id="3.4.16.4"/>
    </reaction>
</comment>
<feature type="domain" description="Glycosyl transferase family 51" evidence="12">
    <location>
        <begin position="193"/>
        <end position="372"/>
    </location>
</feature>
<feature type="domain" description="Penicillin-binding protein transpeptidase" evidence="11">
    <location>
        <begin position="461"/>
        <end position="737"/>
    </location>
</feature>
<dbReference type="GO" id="GO:0009252">
    <property type="term" value="P:peptidoglycan biosynthetic process"/>
    <property type="evidence" value="ECO:0007669"/>
    <property type="project" value="TreeGrafter"/>
</dbReference>
<dbReference type="GO" id="GO:0009002">
    <property type="term" value="F:serine-type D-Ala-D-Ala carboxypeptidase activity"/>
    <property type="evidence" value="ECO:0007669"/>
    <property type="project" value="UniProtKB-EC"/>
</dbReference>
<sequence length="1003" mass="110690">MNQNYKKNYKKSSNQNNEEKKKVTVKGSSKSYMKKPDPNVIKKKDPKSATSTEKETSRYKATKEEVDQIRESVTHTVPVKRKKKMNPKDVQILLGLFVIAAIVSWFTLGPVVTIILALGILLIIGIAALLKKFGKKGKRRTVLNVVLIVFLSFCILGALAVGGFMLYIVNTAPEFDPNALKNQQSSILYDRDGNEMTKLGAEVREDVTYDRLPQVFVDALIAIEDSRFFQHNGFDAARFLVASLKQVTGQGGGGASTLSMQVVKNTYTDATATTGIQGIIRKFTDIYLAVFKLEKNYSKEQIIEFYVNSQCFNGTVCGVEQASQMYFDKSVSDLNLAEASLLAGMFQAPSSYNPYNNPDRASERRDDVLDMMIRHGYITESEADAARMIPVSSLLSDNGAQTMKNQAFIDTVLEELEDKYNINPYNVSVEVYTTMDQAKQDGVDDIFNGTTFTWENEVVQGAAAAIDIHTGEILAIGAGRNRSGIRSLNYATQVFNQIGSTAKPIFDYAPGMEYLNWSTYTQFVDEPWSYSSGQAINNSDGKFMGQISIRTALAQSRNIPALKAFQTLNKEIGNQKIYDFVTSLGITPETTSGDTYVHEAHSLGAFNGASVLQMAGAYATFGNGGYYNEPYSVRKVVYRDTGEVIEHESTRNQVMSDSTAFMITDCLRSAVTEGISSGANISGVNVAAKTGTTNFDAATKEYYNLPSNAVKDAWIVGYDPDIALAMWYGYEVIDSQYVSTNASAVRWRTRLYQALGNVVYDRTGKDFTAPSSVVRVGIEAGSNPAQLPSENTPADQIVYEYFKAGTEPTETSTRYVKLPTPTGLKVTYEDGKVTISWNRTATQTGNESYGSYGYRVYYNNTELGFTTENTYSFETSEPYGTYSVVSSFENYTANQSSATSYTLEDETEENITSSLKGRSSYTCSVDSCNVTEGVTILDGTRDITSTVAAQGGITTQYIYIDSTGTQDTTKTAFDDSLAGSWVIKYIINYHGYTRTHDITIEVR</sequence>
<reference evidence="13" key="2">
    <citation type="journal article" date="2021" name="PeerJ">
        <title>Extensive microbial diversity within the chicken gut microbiome revealed by metagenomics and culture.</title>
        <authorList>
            <person name="Gilroy R."/>
            <person name="Ravi A."/>
            <person name="Getino M."/>
            <person name="Pursley I."/>
            <person name="Horton D.L."/>
            <person name="Alikhan N.F."/>
            <person name="Baker D."/>
            <person name="Gharbi K."/>
            <person name="Hall N."/>
            <person name="Watson M."/>
            <person name="Adriaenssens E.M."/>
            <person name="Foster-Nyarko E."/>
            <person name="Jarju S."/>
            <person name="Secka A."/>
            <person name="Antonio M."/>
            <person name="Oren A."/>
            <person name="Chaudhuri R.R."/>
            <person name="La Ragione R."/>
            <person name="Hildebrand F."/>
            <person name="Pallen M.J."/>
        </authorList>
    </citation>
    <scope>NUCLEOTIDE SEQUENCE</scope>
    <source>
        <strain evidence="13">CHK165-10780</strain>
    </source>
</reference>
<dbReference type="GO" id="GO:0008955">
    <property type="term" value="F:peptidoglycan glycosyltransferase activity"/>
    <property type="evidence" value="ECO:0007669"/>
    <property type="project" value="UniProtKB-EC"/>
</dbReference>
<evidence type="ECO:0000256" key="3">
    <source>
        <dbReference type="ARBA" id="ARBA00022676"/>
    </source>
</evidence>
<dbReference type="AlphaFoldDB" id="A0A9D0YY27"/>
<evidence type="ECO:0000256" key="2">
    <source>
        <dbReference type="ARBA" id="ARBA00022670"/>
    </source>
</evidence>
<evidence type="ECO:0000256" key="5">
    <source>
        <dbReference type="ARBA" id="ARBA00022801"/>
    </source>
</evidence>
<evidence type="ECO:0000256" key="4">
    <source>
        <dbReference type="ARBA" id="ARBA00022679"/>
    </source>
</evidence>
<dbReference type="Gene3D" id="1.10.3810.10">
    <property type="entry name" value="Biosynthetic peptidoglycan transglycosylase-like"/>
    <property type="match status" value="1"/>
</dbReference>
<evidence type="ECO:0000313" key="13">
    <source>
        <dbReference type="EMBL" id="HIQ64361.1"/>
    </source>
</evidence>
<dbReference type="Pfam" id="PF00912">
    <property type="entry name" value="Transgly"/>
    <property type="match status" value="1"/>
</dbReference>
<dbReference type="InterPro" id="IPR001264">
    <property type="entry name" value="Glyco_trans_51"/>
</dbReference>
<accession>A0A9D0YY27</accession>
<dbReference type="GO" id="GO:0006508">
    <property type="term" value="P:proteolysis"/>
    <property type="evidence" value="ECO:0007669"/>
    <property type="project" value="UniProtKB-KW"/>
</dbReference>
<evidence type="ECO:0000259" key="11">
    <source>
        <dbReference type="Pfam" id="PF00905"/>
    </source>
</evidence>
<gene>
    <name evidence="13" type="ORF">IAC85_01325</name>
</gene>
<feature type="transmembrane region" description="Helical" evidence="10">
    <location>
        <begin position="90"/>
        <end position="108"/>
    </location>
</feature>
<organism evidence="13 14">
    <name type="scientific">Candidatus Faecenecus gallistercoris</name>
    <dbReference type="NCBI Taxonomy" id="2840793"/>
    <lineage>
        <taxon>Bacteria</taxon>
        <taxon>Bacillati</taxon>
        <taxon>Bacillota</taxon>
        <taxon>Bacillota incertae sedis</taxon>
        <taxon>Candidatus Faecenecus</taxon>
    </lineage>
</organism>
<keyword evidence="5" id="KW-0378">Hydrolase</keyword>
<dbReference type="InterPro" id="IPR012338">
    <property type="entry name" value="Beta-lactam/transpept-like"/>
</dbReference>
<dbReference type="InterPro" id="IPR036950">
    <property type="entry name" value="PBP_transglycosylase"/>
</dbReference>
<dbReference type="PANTHER" id="PTHR32282">
    <property type="entry name" value="BINDING PROTEIN TRANSPEPTIDASE, PUTATIVE-RELATED"/>
    <property type="match status" value="1"/>
</dbReference>
<dbReference type="GO" id="GO:0030288">
    <property type="term" value="C:outer membrane-bounded periplasmic space"/>
    <property type="evidence" value="ECO:0007669"/>
    <property type="project" value="TreeGrafter"/>
</dbReference>
<dbReference type="SUPFAM" id="SSF53955">
    <property type="entry name" value="Lysozyme-like"/>
    <property type="match status" value="1"/>
</dbReference>
<proteinExistence type="predicted"/>
<dbReference type="EMBL" id="DVFU01000027">
    <property type="protein sequence ID" value="HIQ64361.1"/>
    <property type="molecule type" value="Genomic_DNA"/>
</dbReference>
<evidence type="ECO:0000256" key="9">
    <source>
        <dbReference type="SAM" id="MobiDB-lite"/>
    </source>
</evidence>
<evidence type="ECO:0000256" key="7">
    <source>
        <dbReference type="ARBA" id="ARBA00034000"/>
    </source>
</evidence>
<feature type="transmembrane region" description="Helical" evidence="10">
    <location>
        <begin position="114"/>
        <end position="130"/>
    </location>
</feature>
<evidence type="ECO:0000256" key="8">
    <source>
        <dbReference type="ARBA" id="ARBA00049902"/>
    </source>
</evidence>
<feature type="transmembrane region" description="Helical" evidence="10">
    <location>
        <begin position="142"/>
        <end position="169"/>
    </location>
</feature>
<keyword evidence="2" id="KW-0645">Protease</keyword>
<keyword evidence="10" id="KW-1133">Transmembrane helix</keyword>
<dbReference type="GO" id="GO:0008658">
    <property type="term" value="F:penicillin binding"/>
    <property type="evidence" value="ECO:0007669"/>
    <property type="project" value="InterPro"/>
</dbReference>
<reference evidence="13" key="1">
    <citation type="submission" date="2020-10" db="EMBL/GenBank/DDBJ databases">
        <authorList>
            <person name="Gilroy R."/>
        </authorList>
    </citation>
    <scope>NUCLEOTIDE SEQUENCE</scope>
    <source>
        <strain evidence="13">CHK165-10780</strain>
    </source>
</reference>
<keyword evidence="10" id="KW-0812">Transmembrane</keyword>
<evidence type="ECO:0000259" key="12">
    <source>
        <dbReference type="Pfam" id="PF00912"/>
    </source>
</evidence>